<dbReference type="Proteomes" id="UP000276133">
    <property type="component" value="Unassembled WGS sequence"/>
</dbReference>
<protein>
    <submittedName>
        <fullName evidence="1">Uncharacterized protein</fullName>
    </submittedName>
</protein>
<name>A0A3M7S565_BRAPC</name>
<dbReference type="EMBL" id="REGN01002049">
    <property type="protein sequence ID" value="RNA30730.1"/>
    <property type="molecule type" value="Genomic_DNA"/>
</dbReference>
<accession>A0A3M7S565</accession>
<evidence type="ECO:0000313" key="1">
    <source>
        <dbReference type="EMBL" id="RNA30730.1"/>
    </source>
</evidence>
<reference evidence="1 2" key="1">
    <citation type="journal article" date="2018" name="Sci. Rep.">
        <title>Genomic signatures of local adaptation to the degree of environmental predictability in rotifers.</title>
        <authorList>
            <person name="Franch-Gras L."/>
            <person name="Hahn C."/>
            <person name="Garcia-Roger E.M."/>
            <person name="Carmona M.J."/>
            <person name="Serra M."/>
            <person name="Gomez A."/>
        </authorList>
    </citation>
    <scope>NUCLEOTIDE SEQUENCE [LARGE SCALE GENOMIC DNA]</scope>
    <source>
        <strain evidence="1">HYR1</strain>
    </source>
</reference>
<proteinExistence type="predicted"/>
<dbReference type="AlphaFoldDB" id="A0A3M7S565"/>
<comment type="caution">
    <text evidence="1">The sequence shown here is derived from an EMBL/GenBank/DDBJ whole genome shotgun (WGS) entry which is preliminary data.</text>
</comment>
<evidence type="ECO:0000313" key="2">
    <source>
        <dbReference type="Proteomes" id="UP000276133"/>
    </source>
</evidence>
<gene>
    <name evidence="1" type="ORF">BpHYR1_031636</name>
</gene>
<keyword evidence="2" id="KW-1185">Reference proteome</keyword>
<sequence>MTRFLFYVRFKYCSKLAKGYPDGLEILVNMEFLDRNNRSAIYKFDEAIRPRLKIRKPIEKTRNIKFLDAMILVSESSLFDLTILRNLTFKNEMLNEKFKKKQYRELGILINSYFIQFILIVLNSQTREQKLIAKYVNYGSPNRLDRVGKVVKKS</sequence>
<organism evidence="1 2">
    <name type="scientific">Brachionus plicatilis</name>
    <name type="common">Marine rotifer</name>
    <name type="synonym">Brachionus muelleri</name>
    <dbReference type="NCBI Taxonomy" id="10195"/>
    <lineage>
        <taxon>Eukaryota</taxon>
        <taxon>Metazoa</taxon>
        <taxon>Spiralia</taxon>
        <taxon>Gnathifera</taxon>
        <taxon>Rotifera</taxon>
        <taxon>Eurotatoria</taxon>
        <taxon>Monogononta</taxon>
        <taxon>Pseudotrocha</taxon>
        <taxon>Ploima</taxon>
        <taxon>Brachionidae</taxon>
        <taxon>Brachionus</taxon>
    </lineage>
</organism>